<evidence type="ECO:0000313" key="2">
    <source>
        <dbReference type="EMBL" id="KAK4875819.1"/>
    </source>
</evidence>
<evidence type="ECO:0000313" key="3">
    <source>
        <dbReference type="Proteomes" id="UP001353858"/>
    </source>
</evidence>
<gene>
    <name evidence="2" type="ORF">RN001_012241</name>
</gene>
<name>A0AAN7SF24_9COLE</name>
<comment type="caution">
    <text evidence="2">The sequence shown here is derived from an EMBL/GenBank/DDBJ whole genome shotgun (WGS) entry which is preliminary data.</text>
</comment>
<feature type="compositionally biased region" description="Basic residues" evidence="1">
    <location>
        <begin position="13"/>
        <end position="25"/>
    </location>
</feature>
<evidence type="ECO:0000256" key="1">
    <source>
        <dbReference type="SAM" id="MobiDB-lite"/>
    </source>
</evidence>
<dbReference type="Proteomes" id="UP001353858">
    <property type="component" value="Unassembled WGS sequence"/>
</dbReference>
<accession>A0AAN7SF24</accession>
<dbReference type="EMBL" id="JARPUR010000005">
    <property type="protein sequence ID" value="KAK4875819.1"/>
    <property type="molecule type" value="Genomic_DNA"/>
</dbReference>
<feature type="region of interest" description="Disordered" evidence="1">
    <location>
        <begin position="1"/>
        <end position="25"/>
    </location>
</feature>
<protein>
    <submittedName>
        <fullName evidence="2">Uncharacterized protein</fullName>
    </submittedName>
</protein>
<reference evidence="3" key="1">
    <citation type="submission" date="2023-01" db="EMBL/GenBank/DDBJ databases">
        <title>Key to firefly adult light organ development and bioluminescence: homeobox transcription factors regulate luciferase expression and transportation to peroxisome.</title>
        <authorList>
            <person name="Fu X."/>
        </authorList>
    </citation>
    <scope>NUCLEOTIDE SEQUENCE [LARGE SCALE GENOMIC DNA]</scope>
</reference>
<sequence length="83" mass="9921">MKLIGYAPNGYRTSRRKEKKKKRRNNIRAWRQIFPSCESTRLRWKGYSDTNLSKENHQLSLLSLKCEFDTQRMGSTCIRVPQE</sequence>
<keyword evidence="3" id="KW-1185">Reference proteome</keyword>
<dbReference type="AlphaFoldDB" id="A0AAN7SF24"/>
<organism evidence="2 3">
    <name type="scientific">Aquatica leii</name>
    <dbReference type="NCBI Taxonomy" id="1421715"/>
    <lineage>
        <taxon>Eukaryota</taxon>
        <taxon>Metazoa</taxon>
        <taxon>Ecdysozoa</taxon>
        <taxon>Arthropoda</taxon>
        <taxon>Hexapoda</taxon>
        <taxon>Insecta</taxon>
        <taxon>Pterygota</taxon>
        <taxon>Neoptera</taxon>
        <taxon>Endopterygota</taxon>
        <taxon>Coleoptera</taxon>
        <taxon>Polyphaga</taxon>
        <taxon>Elateriformia</taxon>
        <taxon>Elateroidea</taxon>
        <taxon>Lampyridae</taxon>
        <taxon>Luciolinae</taxon>
        <taxon>Aquatica</taxon>
    </lineage>
</organism>
<proteinExistence type="predicted"/>